<accession>A0A975R0R6</accession>
<dbReference type="PANTHER" id="PTHR12358">
    <property type="entry name" value="SPHINGOSINE KINASE"/>
    <property type="match status" value="1"/>
</dbReference>
<evidence type="ECO:0000256" key="6">
    <source>
        <dbReference type="ARBA" id="ARBA00022840"/>
    </source>
</evidence>
<feature type="domain" description="DAGKc" evidence="9">
    <location>
        <begin position="10"/>
        <end position="140"/>
    </location>
</feature>
<dbReference type="GO" id="GO:0008654">
    <property type="term" value="P:phospholipid biosynthetic process"/>
    <property type="evidence" value="ECO:0007669"/>
    <property type="project" value="UniProtKB-KW"/>
</dbReference>
<evidence type="ECO:0000256" key="1">
    <source>
        <dbReference type="ARBA" id="ARBA00001946"/>
    </source>
</evidence>
<comment type="similarity">
    <text evidence="2">Belongs to the diacylglycerol/lipid kinase family.</text>
</comment>
<name>A0A975R0R6_9MICC</name>
<dbReference type="SUPFAM" id="SSF111331">
    <property type="entry name" value="NAD kinase/diacylglycerol kinase-like"/>
    <property type="match status" value="1"/>
</dbReference>
<evidence type="ECO:0000256" key="7">
    <source>
        <dbReference type="ARBA" id="ARBA00023209"/>
    </source>
</evidence>
<dbReference type="PROSITE" id="PS50146">
    <property type="entry name" value="DAGK"/>
    <property type="match status" value="1"/>
</dbReference>
<dbReference type="PANTHER" id="PTHR12358:SF54">
    <property type="entry name" value="SPHINGOSINE KINASE RELATED PROTEIN"/>
    <property type="match status" value="1"/>
</dbReference>
<dbReference type="Pfam" id="PF19279">
    <property type="entry name" value="YegS_C"/>
    <property type="match status" value="1"/>
</dbReference>
<dbReference type="EMBL" id="CP076022">
    <property type="protein sequence ID" value="QWC09798.1"/>
    <property type="molecule type" value="Genomic_DNA"/>
</dbReference>
<dbReference type="AlphaFoldDB" id="A0A975R0R6"/>
<dbReference type="KEGG" id="ajg:KKR91_15250"/>
<evidence type="ECO:0000256" key="4">
    <source>
        <dbReference type="ARBA" id="ARBA00022741"/>
    </source>
</evidence>
<dbReference type="InterPro" id="IPR017438">
    <property type="entry name" value="ATP-NAD_kinase_N"/>
</dbReference>
<evidence type="ECO:0000256" key="3">
    <source>
        <dbReference type="ARBA" id="ARBA00022679"/>
    </source>
</evidence>
<gene>
    <name evidence="10" type="ORF">KKR91_15250</name>
</gene>
<keyword evidence="8" id="KW-1208">Phospholipid metabolism</keyword>
<comment type="cofactor">
    <cofactor evidence="1">
        <name>Mg(2+)</name>
        <dbReference type="ChEBI" id="CHEBI:18420"/>
    </cofactor>
</comment>
<dbReference type="InterPro" id="IPR001206">
    <property type="entry name" value="Diacylglycerol_kinase_cat_dom"/>
</dbReference>
<dbReference type="Gene3D" id="2.60.200.40">
    <property type="match status" value="1"/>
</dbReference>
<keyword evidence="11" id="KW-1185">Reference proteome</keyword>
<keyword evidence="3" id="KW-0808">Transferase</keyword>
<keyword evidence="7" id="KW-0444">Lipid biosynthesis</keyword>
<dbReference type="GO" id="GO:0016301">
    <property type="term" value="F:kinase activity"/>
    <property type="evidence" value="ECO:0007669"/>
    <property type="project" value="UniProtKB-KW"/>
</dbReference>
<evidence type="ECO:0000259" key="9">
    <source>
        <dbReference type="PROSITE" id="PS50146"/>
    </source>
</evidence>
<sequence>MASSASSAAGTRRRAAVVVNPIKKTDYDIRALIDGICRDEGWDEPMWLETTKEDPGRGMAREALEAGVDLVIAAGGDGTVRCVAAELTGTDTPLGLLPLGTGNLLARNLDIAVDDPEGAVTAALTGTDRRIDVVHVTLDRELKGDVFLVMAGLGYDAALMGDTNDALKDRVGWLAYVDAGVRNLPGKPVKSTIRMDGGKEISGHPRSVMGGNCGKIVGGLEIFPGARIDDGLLDIMTMAPKGRFGWFAVVAGLLRRGKGKGTSVEYYQCKEAEIFTEVPQEFEVDGDHLGKASHVAFRVDPSALRVRMAHGKKDPAILSDPQV</sequence>
<dbReference type="Pfam" id="PF00781">
    <property type="entry name" value="DAGK_cat"/>
    <property type="match status" value="1"/>
</dbReference>
<keyword evidence="7" id="KW-0443">Lipid metabolism</keyword>
<dbReference type="RefSeq" id="WP_210227554.1">
    <property type="nucleotide sequence ID" value="NZ_CP076022.1"/>
</dbReference>
<dbReference type="InterPro" id="IPR016064">
    <property type="entry name" value="NAD/diacylglycerol_kinase_sf"/>
</dbReference>
<keyword evidence="4" id="KW-0547">Nucleotide-binding</keyword>
<dbReference type="GO" id="GO:0005524">
    <property type="term" value="F:ATP binding"/>
    <property type="evidence" value="ECO:0007669"/>
    <property type="project" value="UniProtKB-KW"/>
</dbReference>
<dbReference type="Proteomes" id="UP000676885">
    <property type="component" value="Chromosome"/>
</dbReference>
<keyword evidence="7" id="KW-0594">Phospholipid biosynthesis</keyword>
<reference evidence="10 11" key="1">
    <citation type="submission" date="2021-05" db="EMBL/GenBank/DDBJ databases">
        <title>Novel species in genus Arthrobacter.</title>
        <authorList>
            <person name="Zhang G."/>
        </authorList>
    </citation>
    <scope>NUCLEOTIDE SEQUENCE [LARGE SCALE GENOMIC DNA]</scope>
    <source>
        <strain evidence="11">zg-ZUI227</strain>
    </source>
</reference>
<evidence type="ECO:0000256" key="5">
    <source>
        <dbReference type="ARBA" id="ARBA00022777"/>
    </source>
</evidence>
<proteinExistence type="inferred from homology"/>
<evidence type="ECO:0000256" key="2">
    <source>
        <dbReference type="ARBA" id="ARBA00005983"/>
    </source>
</evidence>
<evidence type="ECO:0000313" key="11">
    <source>
        <dbReference type="Proteomes" id="UP000676885"/>
    </source>
</evidence>
<dbReference type="InterPro" id="IPR045540">
    <property type="entry name" value="YegS/DAGK_C"/>
</dbReference>
<evidence type="ECO:0000313" key="10">
    <source>
        <dbReference type="EMBL" id="QWC09798.1"/>
    </source>
</evidence>
<protein>
    <submittedName>
        <fullName evidence="10">NAD(+)/NADH kinase</fullName>
    </submittedName>
</protein>
<organism evidence="10 11">
    <name type="scientific">Arthrobacter jiangjiafuii</name>
    <dbReference type="NCBI Taxonomy" id="2817475"/>
    <lineage>
        <taxon>Bacteria</taxon>
        <taxon>Bacillati</taxon>
        <taxon>Actinomycetota</taxon>
        <taxon>Actinomycetes</taxon>
        <taxon>Micrococcales</taxon>
        <taxon>Micrococcaceae</taxon>
        <taxon>Arthrobacter</taxon>
    </lineage>
</organism>
<dbReference type="InterPro" id="IPR050187">
    <property type="entry name" value="Lipid_Phosphate_FormReg"/>
</dbReference>
<dbReference type="Gene3D" id="3.40.50.10330">
    <property type="entry name" value="Probable inorganic polyphosphate/atp-NAD kinase, domain 1"/>
    <property type="match status" value="1"/>
</dbReference>
<keyword evidence="5 10" id="KW-0418">Kinase</keyword>
<evidence type="ECO:0000256" key="8">
    <source>
        <dbReference type="ARBA" id="ARBA00023264"/>
    </source>
</evidence>
<keyword evidence="6" id="KW-0067">ATP-binding</keyword>